<evidence type="ECO:0000313" key="11">
    <source>
        <dbReference type="EMBL" id="GLS27072.1"/>
    </source>
</evidence>
<gene>
    <name evidence="11" type="primary">hemD</name>
    <name evidence="11" type="ORF">GCM10007877_27910</name>
</gene>
<dbReference type="Gene3D" id="3.40.50.10090">
    <property type="match status" value="2"/>
</dbReference>
<accession>A0AA37TD91</accession>
<evidence type="ECO:0000256" key="8">
    <source>
        <dbReference type="ARBA" id="ARBA00048617"/>
    </source>
</evidence>
<keyword evidence="5 9" id="KW-0627">Porphyrin biosynthesis</keyword>
<dbReference type="RefSeq" id="WP_232592892.1">
    <property type="nucleotide sequence ID" value="NZ_BSPD01000065.1"/>
</dbReference>
<dbReference type="InterPro" id="IPR036108">
    <property type="entry name" value="4pyrrol_syn_uPrphyn_synt_sf"/>
</dbReference>
<dbReference type="CDD" id="cd06578">
    <property type="entry name" value="HemD"/>
    <property type="match status" value="1"/>
</dbReference>
<dbReference type="Proteomes" id="UP001156870">
    <property type="component" value="Unassembled WGS sequence"/>
</dbReference>
<keyword evidence="12" id="KW-1185">Reference proteome</keyword>
<evidence type="ECO:0000313" key="12">
    <source>
        <dbReference type="Proteomes" id="UP001156870"/>
    </source>
</evidence>
<feature type="domain" description="Tetrapyrrole biosynthesis uroporphyrinogen III synthase" evidence="10">
    <location>
        <begin position="33"/>
        <end position="264"/>
    </location>
</feature>
<evidence type="ECO:0000256" key="3">
    <source>
        <dbReference type="ARBA" id="ARBA00013109"/>
    </source>
</evidence>
<proteinExistence type="inferred from homology"/>
<dbReference type="SUPFAM" id="SSF69618">
    <property type="entry name" value="HemD-like"/>
    <property type="match status" value="1"/>
</dbReference>
<dbReference type="InterPro" id="IPR039793">
    <property type="entry name" value="UROS/Hem4"/>
</dbReference>
<comment type="pathway">
    <text evidence="1 9">Porphyrin-containing compound metabolism; protoporphyrin-IX biosynthesis; coproporphyrinogen-III from 5-aminolevulinate: step 3/4.</text>
</comment>
<protein>
    <recommendedName>
        <fullName evidence="7 9">Uroporphyrinogen-III synthase</fullName>
        <ecNumber evidence="3 9">4.2.1.75</ecNumber>
    </recommendedName>
</protein>
<dbReference type="PANTHER" id="PTHR38042">
    <property type="entry name" value="UROPORPHYRINOGEN-III SYNTHASE, CHLOROPLASTIC"/>
    <property type="match status" value="1"/>
</dbReference>
<organism evidence="11 12">
    <name type="scientific">Marinibactrum halimedae</name>
    <dbReference type="NCBI Taxonomy" id="1444977"/>
    <lineage>
        <taxon>Bacteria</taxon>
        <taxon>Pseudomonadati</taxon>
        <taxon>Pseudomonadota</taxon>
        <taxon>Gammaproteobacteria</taxon>
        <taxon>Cellvibrionales</taxon>
        <taxon>Cellvibrionaceae</taxon>
        <taxon>Marinibactrum</taxon>
    </lineage>
</organism>
<comment type="function">
    <text evidence="6 9">Catalyzes cyclization of the linear tetrapyrrole, hydroxymethylbilane, to the macrocyclic uroporphyrinogen III.</text>
</comment>
<dbReference type="AlphaFoldDB" id="A0AA37TD91"/>
<dbReference type="GO" id="GO:0006782">
    <property type="term" value="P:protoporphyrinogen IX biosynthetic process"/>
    <property type="evidence" value="ECO:0007669"/>
    <property type="project" value="UniProtKB-UniRule"/>
</dbReference>
<evidence type="ECO:0000259" key="10">
    <source>
        <dbReference type="Pfam" id="PF02602"/>
    </source>
</evidence>
<comment type="catalytic activity">
    <reaction evidence="8 9">
        <text>hydroxymethylbilane = uroporphyrinogen III + H2O</text>
        <dbReference type="Rhea" id="RHEA:18965"/>
        <dbReference type="ChEBI" id="CHEBI:15377"/>
        <dbReference type="ChEBI" id="CHEBI:57308"/>
        <dbReference type="ChEBI" id="CHEBI:57845"/>
        <dbReference type="EC" id="4.2.1.75"/>
    </reaction>
</comment>
<keyword evidence="4 9" id="KW-0456">Lyase</keyword>
<sequence>MSSLNHDESDNRGTIPSSMKWVWVTRPRLQGEQTAQRLIEMGYQPWVQPVMDIVPIDLTPSSRQALMNLDEYQKVIFVSQNAVRFGCLAIEDFWPQWPVGVAFFGIGEATVLALESQGIQAQSNIDSAAKNSEALLALPALQSLEHNRVLILRGKGGRETLKETLEARGAKVEYCELYERRLSPEAENALRASVFSQSVPASSAILAYSGDSLAYIDRVIASAGLSFLKQLPIIVPGERVAKLAQEREFYDIRMADNASDKSMLKMLP</sequence>
<reference evidence="11 12" key="1">
    <citation type="journal article" date="2014" name="Int. J. Syst. Evol. Microbiol.">
        <title>Complete genome sequence of Corynebacterium casei LMG S-19264T (=DSM 44701T), isolated from a smear-ripened cheese.</title>
        <authorList>
            <consortium name="US DOE Joint Genome Institute (JGI-PGF)"/>
            <person name="Walter F."/>
            <person name="Albersmeier A."/>
            <person name="Kalinowski J."/>
            <person name="Ruckert C."/>
        </authorList>
    </citation>
    <scope>NUCLEOTIDE SEQUENCE [LARGE SCALE GENOMIC DNA]</scope>
    <source>
        <strain evidence="11 12">NBRC 110095</strain>
    </source>
</reference>
<evidence type="ECO:0000256" key="2">
    <source>
        <dbReference type="ARBA" id="ARBA00008133"/>
    </source>
</evidence>
<comment type="similarity">
    <text evidence="2 9">Belongs to the uroporphyrinogen-III synthase family.</text>
</comment>
<dbReference type="Pfam" id="PF02602">
    <property type="entry name" value="HEM4"/>
    <property type="match status" value="1"/>
</dbReference>
<name>A0AA37TD91_9GAMM</name>
<evidence type="ECO:0000256" key="4">
    <source>
        <dbReference type="ARBA" id="ARBA00023239"/>
    </source>
</evidence>
<evidence type="ECO:0000256" key="9">
    <source>
        <dbReference type="RuleBase" id="RU366031"/>
    </source>
</evidence>
<dbReference type="GO" id="GO:0006780">
    <property type="term" value="P:uroporphyrinogen III biosynthetic process"/>
    <property type="evidence" value="ECO:0007669"/>
    <property type="project" value="UniProtKB-UniRule"/>
</dbReference>
<evidence type="ECO:0000256" key="6">
    <source>
        <dbReference type="ARBA" id="ARBA00037589"/>
    </source>
</evidence>
<comment type="caution">
    <text evidence="11">The sequence shown here is derived from an EMBL/GenBank/DDBJ whole genome shotgun (WGS) entry which is preliminary data.</text>
</comment>
<dbReference type="GO" id="GO:0004852">
    <property type="term" value="F:uroporphyrinogen-III synthase activity"/>
    <property type="evidence" value="ECO:0007669"/>
    <property type="project" value="UniProtKB-UniRule"/>
</dbReference>
<evidence type="ECO:0000256" key="1">
    <source>
        <dbReference type="ARBA" id="ARBA00004772"/>
    </source>
</evidence>
<dbReference type="InterPro" id="IPR003754">
    <property type="entry name" value="4pyrrol_synth_uPrphyn_synth"/>
</dbReference>
<evidence type="ECO:0000256" key="7">
    <source>
        <dbReference type="ARBA" id="ARBA00040167"/>
    </source>
</evidence>
<dbReference type="EMBL" id="BSPD01000065">
    <property type="protein sequence ID" value="GLS27072.1"/>
    <property type="molecule type" value="Genomic_DNA"/>
</dbReference>
<evidence type="ECO:0000256" key="5">
    <source>
        <dbReference type="ARBA" id="ARBA00023244"/>
    </source>
</evidence>
<dbReference type="PANTHER" id="PTHR38042:SF1">
    <property type="entry name" value="UROPORPHYRINOGEN-III SYNTHASE, CHLOROPLASTIC"/>
    <property type="match status" value="1"/>
</dbReference>
<dbReference type="EC" id="4.2.1.75" evidence="3 9"/>